<organism evidence="1 3">
    <name type="scientific">Rhizophagus clarus</name>
    <dbReference type="NCBI Taxonomy" id="94130"/>
    <lineage>
        <taxon>Eukaryota</taxon>
        <taxon>Fungi</taxon>
        <taxon>Fungi incertae sedis</taxon>
        <taxon>Mucoromycota</taxon>
        <taxon>Glomeromycotina</taxon>
        <taxon>Glomeromycetes</taxon>
        <taxon>Glomerales</taxon>
        <taxon>Glomeraceae</taxon>
        <taxon>Rhizophagus</taxon>
    </lineage>
</organism>
<protein>
    <submittedName>
        <fullName evidence="1">Uncharacterized protein</fullName>
    </submittedName>
</protein>
<evidence type="ECO:0000313" key="3">
    <source>
        <dbReference type="Proteomes" id="UP000247702"/>
    </source>
</evidence>
<reference evidence="1 3" key="1">
    <citation type="submission" date="2017-11" db="EMBL/GenBank/DDBJ databases">
        <title>The genome of Rhizophagus clarus HR1 reveals common genetic basis of auxotrophy among arbuscular mycorrhizal fungi.</title>
        <authorList>
            <person name="Kobayashi Y."/>
        </authorList>
    </citation>
    <scope>NUCLEOTIDE SEQUENCE [LARGE SCALE GENOMIC DNA]</scope>
    <source>
        <strain evidence="1 3">HR1</strain>
    </source>
</reference>
<dbReference type="Proteomes" id="UP000247702">
    <property type="component" value="Unassembled WGS sequence"/>
</dbReference>
<dbReference type="EMBL" id="BLAL01000004">
    <property type="protein sequence ID" value="GES72748.1"/>
    <property type="molecule type" value="Genomic_DNA"/>
</dbReference>
<comment type="caution">
    <text evidence="1">The sequence shown here is derived from an EMBL/GenBank/DDBJ whole genome shotgun (WGS) entry which is preliminary data.</text>
</comment>
<sequence length="117" mass="13685">MVLSPLASTDYVLRTWWRKLGDTVVRWFPGSWRLKDRKVREQFQALITLDADLSSDTILSSPYDGGKSIVDFYRAKAWKTYKTKSKEGKITTTIILYFDSQDALLMLWRRNQSQVTN</sequence>
<accession>A0A2Z6SIQ9</accession>
<evidence type="ECO:0000313" key="1">
    <source>
        <dbReference type="EMBL" id="GBC10870.1"/>
    </source>
</evidence>
<dbReference type="OrthoDB" id="2305105at2759"/>
<evidence type="ECO:0000313" key="2">
    <source>
        <dbReference type="EMBL" id="GES72748.1"/>
    </source>
</evidence>
<dbReference type="Proteomes" id="UP000615446">
    <property type="component" value="Unassembled WGS sequence"/>
</dbReference>
<name>A0A2Z6SIQ9_9GLOM</name>
<gene>
    <name evidence="2" type="ORF">RCL2_000030100</name>
    <name evidence="1" type="ORF">RclHR1_09980004</name>
</gene>
<dbReference type="AlphaFoldDB" id="A0A2Z6SIQ9"/>
<proteinExistence type="predicted"/>
<keyword evidence="3" id="KW-1185">Reference proteome</keyword>
<reference evidence="2" key="2">
    <citation type="submission" date="2019-10" db="EMBL/GenBank/DDBJ databases">
        <title>Conservation and host-specific expression of non-tandemly repeated heterogenous ribosome RNA gene in arbuscular mycorrhizal fungi.</title>
        <authorList>
            <person name="Maeda T."/>
            <person name="Kobayashi Y."/>
            <person name="Nakagawa T."/>
            <person name="Ezawa T."/>
            <person name="Yamaguchi K."/>
            <person name="Bino T."/>
            <person name="Nishimoto Y."/>
            <person name="Shigenobu S."/>
            <person name="Kawaguchi M."/>
        </authorList>
    </citation>
    <scope>NUCLEOTIDE SEQUENCE</scope>
    <source>
        <strain evidence="2">HR1</strain>
    </source>
</reference>
<dbReference type="EMBL" id="BEXD01004423">
    <property type="protein sequence ID" value="GBC10870.1"/>
    <property type="molecule type" value="Genomic_DNA"/>
</dbReference>